<feature type="compositionally biased region" description="Basic and acidic residues" evidence="1">
    <location>
        <begin position="172"/>
        <end position="187"/>
    </location>
</feature>
<reference evidence="2 3" key="1">
    <citation type="journal article" date="2003" name="Genome Res.">
        <title>Comparative complete genome sequence analysis of the amino acid replacements responsible for the thermostability of Corynebacterium efficiens.</title>
        <authorList>
            <person name="Nishio Y."/>
            <person name="Nakamura Y."/>
            <person name="Kawarabayasi Y."/>
            <person name="Usuda Y."/>
            <person name="Kimura E."/>
            <person name="Sugimoto S."/>
            <person name="Matsui K."/>
            <person name="Yamagishi A."/>
            <person name="Kikuchi H."/>
            <person name="Ikeo K."/>
            <person name="Gojobori T."/>
        </authorList>
    </citation>
    <scope>NUCLEOTIDE SEQUENCE [LARGE SCALE GENOMIC DNA]</scope>
    <source>
        <strain evidence="3">DSM 44549 / YS-314 / AJ 12310 / JCM 11189 / NBRC 100395</strain>
    </source>
</reference>
<keyword evidence="3" id="KW-1185">Reference proteome</keyword>
<dbReference type="STRING" id="196164.gene:10740749"/>
<evidence type="ECO:0000256" key="1">
    <source>
        <dbReference type="SAM" id="MobiDB-lite"/>
    </source>
</evidence>
<organism evidence="2 3">
    <name type="scientific">Corynebacterium efficiens (strain DSM 44549 / YS-314 / AJ 12310 / JCM 11189 / NBRC 100395)</name>
    <dbReference type="NCBI Taxonomy" id="196164"/>
    <lineage>
        <taxon>Bacteria</taxon>
        <taxon>Bacillati</taxon>
        <taxon>Actinomycetota</taxon>
        <taxon>Actinomycetes</taxon>
        <taxon>Mycobacteriales</taxon>
        <taxon>Corynebacteriaceae</taxon>
        <taxon>Corynebacterium</taxon>
    </lineage>
</organism>
<name>Q8FSN2_COREF</name>
<dbReference type="HOGENOM" id="CLU_1445396_0_0_11"/>
<dbReference type="Proteomes" id="UP000001409">
    <property type="component" value="Chromosome"/>
</dbReference>
<evidence type="ECO:0008006" key="4">
    <source>
        <dbReference type="Google" id="ProtNLM"/>
    </source>
</evidence>
<dbReference type="EMBL" id="BA000035">
    <property type="protein sequence ID" value="BAC17161.1"/>
    <property type="molecule type" value="Genomic_DNA"/>
</dbReference>
<feature type="region of interest" description="Disordered" evidence="1">
    <location>
        <begin position="167"/>
        <end position="187"/>
    </location>
</feature>
<protein>
    <recommendedName>
        <fullName evidence="4">NERD domain-containing protein</fullName>
    </recommendedName>
</protein>
<proteinExistence type="predicted"/>
<evidence type="ECO:0000313" key="3">
    <source>
        <dbReference type="Proteomes" id="UP000001409"/>
    </source>
</evidence>
<dbReference type="eggNOG" id="ENOG5030NHK">
    <property type="taxonomic scope" value="Bacteria"/>
</dbReference>
<sequence length="187" mass="21045">MVDLMSQPKNILNVDGTIFEFPKHWRVSIFDEWEQFKRPASELHLKGCDIVAFDGETLWLIEVKDYTYLDASIPKDLTQIVGQKAAGTMALLYALERREAESHAVEFARACSQTTRINLVLHIEVKDGGRKEHVPTLLAPFKNKLSSVGRSLGLAKSLISSSAVSSSNIPWDARRDPQTRGLHSDRR</sequence>
<dbReference type="AlphaFoldDB" id="Q8FSN2"/>
<evidence type="ECO:0000313" key="2">
    <source>
        <dbReference type="EMBL" id="BAC17161.1"/>
    </source>
</evidence>
<accession>Q8FSN2</accession>
<dbReference type="KEGG" id="cef:CE0351"/>